<sequence>MLPLHPVLKKAYWGLAGVGALYAAIMLALTNVTIQRNALYANNFVSAWWADVDTPQAYGFAKNQVTPFNVTTPDNEILYAWHVLPLNIYEKHEAELFQVASGSPNGDFTQTKAFELLKNDPKARLIINFHGNAGHVAQGWRTETYRTLTSLPNTHLLTIDYRGFGRSSGTATEAGLITDGIALVNYALHTLNIPSSRITVVGQSLGTAVASAVGLHFADPLGITGLLPSNTSTTTGTTGPTDFAAIILIAPFTSLPTLLESYRIFGLIPVLSPLRGYPRLQNWLRARIVDAWPTLSRIEALVSSSSAAAASQKSGGAGKKLRLHILHAKDDFDIPWAHGVSIYEAASAMLATAEGGKAVVKDTHVPADGAKGRTARVRSTASVDGAVEVRMDLLAYGGHNRVVTFAPVALAVQRAFDASP</sequence>
<dbReference type="eggNOG" id="KOG1552">
    <property type="taxonomic scope" value="Eukaryota"/>
</dbReference>
<keyword evidence="1" id="KW-0812">Transmembrane</keyword>
<dbReference type="Proteomes" id="UP000007129">
    <property type="component" value="Unassembled WGS sequence"/>
</dbReference>
<dbReference type="STRING" id="1126212.K2RQE7"/>
<dbReference type="PANTHER" id="PTHR12277">
    <property type="entry name" value="ALPHA/BETA HYDROLASE DOMAIN-CONTAINING PROTEIN"/>
    <property type="match status" value="1"/>
</dbReference>
<protein>
    <recommendedName>
        <fullName evidence="2">AB hydrolase-1 domain-containing protein</fullName>
    </recommendedName>
</protein>
<keyword evidence="1" id="KW-1133">Transmembrane helix</keyword>
<evidence type="ECO:0000259" key="2">
    <source>
        <dbReference type="Pfam" id="PF12697"/>
    </source>
</evidence>
<dbReference type="SUPFAM" id="SSF53474">
    <property type="entry name" value="alpha/beta-Hydrolases"/>
    <property type="match status" value="1"/>
</dbReference>
<dbReference type="InParanoid" id="K2RQE7"/>
<dbReference type="AlphaFoldDB" id="K2RQE7"/>
<dbReference type="VEuPathDB" id="FungiDB:MPH_05783"/>
<dbReference type="InterPro" id="IPR000073">
    <property type="entry name" value="AB_hydrolase_1"/>
</dbReference>
<gene>
    <name evidence="3" type="ORF">MPH_05783</name>
</gene>
<dbReference type="InterPro" id="IPR029058">
    <property type="entry name" value="AB_hydrolase_fold"/>
</dbReference>
<reference evidence="3 4" key="1">
    <citation type="journal article" date="2012" name="BMC Genomics">
        <title>Tools to kill: Genome of one of the most destructive plant pathogenic fungi Macrophomina phaseolina.</title>
        <authorList>
            <person name="Islam M.S."/>
            <person name="Haque M.S."/>
            <person name="Islam M.M."/>
            <person name="Emdad E.M."/>
            <person name="Halim A."/>
            <person name="Hossen Q.M.M."/>
            <person name="Hossain M.Z."/>
            <person name="Ahmed B."/>
            <person name="Rahim S."/>
            <person name="Rahman M.S."/>
            <person name="Alam M.M."/>
            <person name="Hou S."/>
            <person name="Wan X."/>
            <person name="Saito J.A."/>
            <person name="Alam M."/>
        </authorList>
    </citation>
    <scope>NUCLEOTIDE SEQUENCE [LARGE SCALE GENOMIC DNA]</scope>
    <source>
        <strain evidence="3 4">MS6</strain>
    </source>
</reference>
<name>K2RQE7_MACPH</name>
<feature type="transmembrane region" description="Helical" evidence="1">
    <location>
        <begin position="12"/>
        <end position="34"/>
    </location>
</feature>
<dbReference type="Pfam" id="PF12697">
    <property type="entry name" value="Abhydrolase_6"/>
    <property type="match status" value="1"/>
</dbReference>
<proteinExistence type="predicted"/>
<evidence type="ECO:0000256" key="1">
    <source>
        <dbReference type="SAM" id="Phobius"/>
    </source>
</evidence>
<keyword evidence="1" id="KW-0472">Membrane</keyword>
<dbReference type="OrthoDB" id="446723at2759"/>
<dbReference type="PANTHER" id="PTHR12277:SF81">
    <property type="entry name" value="PROTEIN ABHD13"/>
    <property type="match status" value="1"/>
</dbReference>
<organism evidence="3 4">
    <name type="scientific">Macrophomina phaseolina (strain MS6)</name>
    <name type="common">Charcoal rot fungus</name>
    <dbReference type="NCBI Taxonomy" id="1126212"/>
    <lineage>
        <taxon>Eukaryota</taxon>
        <taxon>Fungi</taxon>
        <taxon>Dikarya</taxon>
        <taxon>Ascomycota</taxon>
        <taxon>Pezizomycotina</taxon>
        <taxon>Dothideomycetes</taxon>
        <taxon>Dothideomycetes incertae sedis</taxon>
        <taxon>Botryosphaeriales</taxon>
        <taxon>Botryosphaeriaceae</taxon>
        <taxon>Macrophomina</taxon>
    </lineage>
</organism>
<feature type="domain" description="AB hydrolase-1" evidence="2">
    <location>
        <begin position="130"/>
        <end position="348"/>
    </location>
</feature>
<evidence type="ECO:0000313" key="3">
    <source>
        <dbReference type="EMBL" id="EKG16958.1"/>
    </source>
</evidence>
<comment type="caution">
    <text evidence="3">The sequence shown here is derived from an EMBL/GenBank/DDBJ whole genome shotgun (WGS) entry which is preliminary data.</text>
</comment>
<dbReference type="HOGENOM" id="CLU_029375_3_0_1"/>
<dbReference type="Gene3D" id="3.40.50.1820">
    <property type="entry name" value="alpha/beta hydrolase"/>
    <property type="match status" value="1"/>
</dbReference>
<evidence type="ECO:0000313" key="4">
    <source>
        <dbReference type="Proteomes" id="UP000007129"/>
    </source>
</evidence>
<dbReference type="EMBL" id="AHHD01000258">
    <property type="protein sequence ID" value="EKG16958.1"/>
    <property type="molecule type" value="Genomic_DNA"/>
</dbReference>
<accession>K2RQE7</accession>